<protein>
    <submittedName>
        <fullName evidence="2">Lipase member K-like isoform X1</fullName>
    </submittedName>
</protein>
<sequence length="194" mass="22332">MELVSRTNTSIATVYNLCGEQSMTYSLCKGVLQEFIGYDPSRNLNRNLARIMSYTRGGTSVPAAYQIWHMFKKNRPLRFDALPPGRDSKYLRYLKKDMGETPKGGQAPGRGDVYDVTKMNVPTIIWYSMNDRLVDQEGIKKLASLAPHIIKLNLISYKPFNHYDYWIHEDINTHVTYDLMDQLNAFLKPNSVPM</sequence>
<dbReference type="RefSeq" id="XP_008469437.1">
    <property type="nucleotide sequence ID" value="XM_008471215.2"/>
</dbReference>
<gene>
    <name evidence="2" type="primary">LOC103506808</name>
</gene>
<dbReference type="Proteomes" id="UP000079169">
    <property type="component" value="Unplaced"/>
</dbReference>
<name>A0A1S3CY69_DIACI</name>
<reference evidence="2" key="1">
    <citation type="submission" date="2025-08" db="UniProtKB">
        <authorList>
            <consortium name="RefSeq"/>
        </authorList>
    </citation>
    <scope>IDENTIFICATION</scope>
</reference>
<organism evidence="1 2">
    <name type="scientific">Diaphorina citri</name>
    <name type="common">Asian citrus psyllid</name>
    <dbReference type="NCBI Taxonomy" id="121845"/>
    <lineage>
        <taxon>Eukaryota</taxon>
        <taxon>Metazoa</taxon>
        <taxon>Ecdysozoa</taxon>
        <taxon>Arthropoda</taxon>
        <taxon>Hexapoda</taxon>
        <taxon>Insecta</taxon>
        <taxon>Pterygota</taxon>
        <taxon>Neoptera</taxon>
        <taxon>Paraneoptera</taxon>
        <taxon>Hemiptera</taxon>
        <taxon>Sternorrhyncha</taxon>
        <taxon>Psylloidea</taxon>
        <taxon>Psyllidae</taxon>
        <taxon>Diaphorininae</taxon>
        <taxon>Diaphorina</taxon>
    </lineage>
</organism>
<evidence type="ECO:0000313" key="2">
    <source>
        <dbReference type="RefSeq" id="XP_008469437.1"/>
    </source>
</evidence>
<dbReference type="KEGG" id="dci:103506808"/>
<accession>A0A1S3CY69</accession>
<proteinExistence type="predicted"/>
<dbReference type="InterPro" id="IPR029058">
    <property type="entry name" value="AB_hydrolase_fold"/>
</dbReference>
<dbReference type="PANTHER" id="PTHR11005">
    <property type="entry name" value="LYSOSOMAL ACID LIPASE-RELATED"/>
    <property type="match status" value="1"/>
</dbReference>
<evidence type="ECO:0000313" key="1">
    <source>
        <dbReference type="Proteomes" id="UP000079169"/>
    </source>
</evidence>
<dbReference type="Gene3D" id="3.40.50.1820">
    <property type="entry name" value="alpha/beta hydrolase"/>
    <property type="match status" value="1"/>
</dbReference>
<dbReference type="SUPFAM" id="SSF53474">
    <property type="entry name" value="alpha/beta-Hydrolases"/>
    <property type="match status" value="1"/>
</dbReference>
<dbReference type="GeneID" id="103506808"/>
<dbReference type="AlphaFoldDB" id="A0A1S3CY69"/>
<keyword evidence="1" id="KW-1185">Reference proteome</keyword>